<dbReference type="KEGG" id="eus:EUTSA_v10000759mg"/>
<dbReference type="SUPFAM" id="SSF52540">
    <property type="entry name" value="P-loop containing nucleoside triphosphate hydrolases"/>
    <property type="match status" value="1"/>
</dbReference>
<dbReference type="InterPro" id="IPR058192">
    <property type="entry name" value="WHD_ROQ1-like"/>
</dbReference>
<dbReference type="Gene3D" id="3.40.50.10140">
    <property type="entry name" value="Toll/interleukin-1 receptor homology (TIR) domain"/>
    <property type="match status" value="1"/>
</dbReference>
<dbReference type="EC" id="3.2.2.6" evidence="1"/>
<dbReference type="InterPro" id="IPR036390">
    <property type="entry name" value="WH_DNA-bd_sf"/>
</dbReference>
<dbReference type="GO" id="GO:0007165">
    <property type="term" value="P:signal transduction"/>
    <property type="evidence" value="ECO:0007669"/>
    <property type="project" value="InterPro"/>
</dbReference>
<organism evidence="9 10">
    <name type="scientific">Eutrema salsugineum</name>
    <name type="common">Saltwater cress</name>
    <name type="synonym">Sisymbrium salsugineum</name>
    <dbReference type="NCBI Taxonomy" id="72664"/>
    <lineage>
        <taxon>Eukaryota</taxon>
        <taxon>Viridiplantae</taxon>
        <taxon>Streptophyta</taxon>
        <taxon>Embryophyta</taxon>
        <taxon>Tracheophyta</taxon>
        <taxon>Spermatophyta</taxon>
        <taxon>Magnoliopsida</taxon>
        <taxon>eudicotyledons</taxon>
        <taxon>Gunneridae</taxon>
        <taxon>Pentapetalae</taxon>
        <taxon>rosids</taxon>
        <taxon>malvids</taxon>
        <taxon>Brassicales</taxon>
        <taxon>Brassicaceae</taxon>
        <taxon>Eutremeae</taxon>
        <taxon>Eutrema</taxon>
    </lineage>
</organism>
<dbReference type="STRING" id="72664.V4L7A7"/>
<dbReference type="SUPFAM" id="SSF46785">
    <property type="entry name" value="Winged helix' DNA-binding domain"/>
    <property type="match status" value="1"/>
</dbReference>
<dbReference type="InterPro" id="IPR035897">
    <property type="entry name" value="Toll_tir_struct_dom_sf"/>
</dbReference>
<evidence type="ECO:0000256" key="7">
    <source>
        <dbReference type="ARBA" id="ARBA00047304"/>
    </source>
</evidence>
<dbReference type="Gramene" id="ESQ39514">
    <property type="protein sequence ID" value="ESQ39514"/>
    <property type="gene ID" value="EUTSA_v10000759mg"/>
</dbReference>
<protein>
    <recommendedName>
        <fullName evidence="1">ADP-ribosyl cyclase/cyclic ADP-ribose hydrolase</fullName>
        <ecNumber evidence="1">3.2.2.6</ecNumber>
    </recommendedName>
</protein>
<dbReference type="InterPro" id="IPR002182">
    <property type="entry name" value="NB-ARC"/>
</dbReference>
<dbReference type="PANTHER" id="PTHR11017">
    <property type="entry name" value="LEUCINE-RICH REPEAT-CONTAINING PROTEIN"/>
    <property type="match status" value="1"/>
</dbReference>
<dbReference type="GO" id="GO:0043531">
    <property type="term" value="F:ADP binding"/>
    <property type="evidence" value="ECO:0007669"/>
    <property type="project" value="InterPro"/>
</dbReference>
<dbReference type="Pfam" id="PF01582">
    <property type="entry name" value="TIR"/>
    <property type="match status" value="1"/>
</dbReference>
<evidence type="ECO:0000256" key="4">
    <source>
        <dbReference type="ARBA" id="ARBA00022801"/>
    </source>
</evidence>
<dbReference type="AlphaFoldDB" id="V4L7A7"/>
<keyword evidence="10" id="KW-1185">Reference proteome</keyword>
<dbReference type="Gene3D" id="3.80.10.10">
    <property type="entry name" value="Ribonuclease Inhibitor"/>
    <property type="match status" value="3"/>
</dbReference>
<dbReference type="Proteomes" id="UP000030689">
    <property type="component" value="Unassembled WGS sequence"/>
</dbReference>
<accession>V4L7A7</accession>
<evidence type="ECO:0000256" key="1">
    <source>
        <dbReference type="ARBA" id="ARBA00011982"/>
    </source>
</evidence>
<dbReference type="FunFam" id="3.40.50.300:FF:001002">
    <property type="entry name" value="Disease resistance protein (TIR-NBS-LRR class)"/>
    <property type="match status" value="1"/>
</dbReference>
<dbReference type="SUPFAM" id="SSF52058">
    <property type="entry name" value="L domain-like"/>
    <property type="match status" value="1"/>
</dbReference>
<keyword evidence="5" id="KW-0611">Plant defense</keyword>
<dbReference type="PROSITE" id="PS50104">
    <property type="entry name" value="TIR"/>
    <property type="match status" value="1"/>
</dbReference>
<evidence type="ECO:0000313" key="9">
    <source>
        <dbReference type="EMBL" id="ESQ39514.1"/>
    </source>
</evidence>
<evidence type="ECO:0000256" key="5">
    <source>
        <dbReference type="ARBA" id="ARBA00022821"/>
    </source>
</evidence>
<name>V4L7A7_EUTSA</name>
<evidence type="ECO:0000256" key="3">
    <source>
        <dbReference type="ARBA" id="ARBA00022737"/>
    </source>
</evidence>
<dbReference type="InterPro" id="IPR055414">
    <property type="entry name" value="LRR_R13L4/SHOC2-like"/>
</dbReference>
<dbReference type="Gene3D" id="3.40.50.300">
    <property type="entry name" value="P-loop containing nucleotide triphosphate hydrolases"/>
    <property type="match status" value="1"/>
</dbReference>
<dbReference type="InterPro" id="IPR045344">
    <property type="entry name" value="C-JID"/>
</dbReference>
<evidence type="ECO:0000259" key="8">
    <source>
        <dbReference type="PROSITE" id="PS50104"/>
    </source>
</evidence>
<dbReference type="PRINTS" id="PR00364">
    <property type="entry name" value="DISEASERSIST"/>
</dbReference>
<dbReference type="EMBL" id="KI517465">
    <property type="protein sequence ID" value="ESQ39514.1"/>
    <property type="molecule type" value="Genomic_DNA"/>
</dbReference>
<dbReference type="Pfam" id="PF20160">
    <property type="entry name" value="C-JID"/>
    <property type="match status" value="1"/>
</dbReference>
<dbReference type="Pfam" id="PF23598">
    <property type="entry name" value="LRR_14"/>
    <property type="match status" value="1"/>
</dbReference>
<dbReference type="Pfam" id="PF07725">
    <property type="entry name" value="LRR_3"/>
    <property type="match status" value="1"/>
</dbReference>
<feature type="domain" description="TIR" evidence="8">
    <location>
        <begin position="1"/>
        <end position="80"/>
    </location>
</feature>
<keyword evidence="4" id="KW-0378">Hydrolase</keyword>
<dbReference type="InterPro" id="IPR042197">
    <property type="entry name" value="Apaf_helical"/>
</dbReference>
<dbReference type="Pfam" id="PF00931">
    <property type="entry name" value="NB-ARC"/>
    <property type="match status" value="1"/>
</dbReference>
<evidence type="ECO:0000256" key="2">
    <source>
        <dbReference type="ARBA" id="ARBA00022614"/>
    </source>
</evidence>
<keyword evidence="3" id="KW-0677">Repeat</keyword>
<reference evidence="9 10" key="1">
    <citation type="journal article" date="2013" name="Front. Plant Sci.">
        <title>The Reference Genome of the Halophytic Plant Eutrema salsugineum.</title>
        <authorList>
            <person name="Yang R."/>
            <person name="Jarvis D.E."/>
            <person name="Chen H."/>
            <person name="Beilstein M.A."/>
            <person name="Grimwood J."/>
            <person name="Jenkins J."/>
            <person name="Shu S."/>
            <person name="Prochnik S."/>
            <person name="Xin M."/>
            <person name="Ma C."/>
            <person name="Schmutz J."/>
            <person name="Wing R.A."/>
            <person name="Mitchell-Olds T."/>
            <person name="Schumaker K.S."/>
            <person name="Wang X."/>
        </authorList>
    </citation>
    <scope>NUCLEOTIDE SEQUENCE [LARGE SCALE GENOMIC DNA]</scope>
</reference>
<dbReference type="InterPro" id="IPR027417">
    <property type="entry name" value="P-loop_NTPase"/>
</dbReference>
<comment type="catalytic activity">
    <reaction evidence="7">
        <text>NAD(+) + H2O = ADP-D-ribose + nicotinamide + H(+)</text>
        <dbReference type="Rhea" id="RHEA:16301"/>
        <dbReference type="ChEBI" id="CHEBI:15377"/>
        <dbReference type="ChEBI" id="CHEBI:15378"/>
        <dbReference type="ChEBI" id="CHEBI:17154"/>
        <dbReference type="ChEBI" id="CHEBI:57540"/>
        <dbReference type="ChEBI" id="CHEBI:57967"/>
        <dbReference type="EC" id="3.2.2.6"/>
    </reaction>
    <physiologicalReaction direction="left-to-right" evidence="7">
        <dbReference type="Rhea" id="RHEA:16302"/>
    </physiologicalReaction>
</comment>
<keyword evidence="2" id="KW-0433">Leucine-rich repeat</keyword>
<dbReference type="eggNOG" id="ENOG502QWPX">
    <property type="taxonomic scope" value="Eukaryota"/>
</dbReference>
<dbReference type="PANTHER" id="PTHR11017:SF333">
    <property type="entry name" value="ADP-RIBOSYL CYCLASE_CYCLIC ADP-RIBOSE HYDROLASE-RELATED"/>
    <property type="match status" value="1"/>
</dbReference>
<dbReference type="InterPro" id="IPR044974">
    <property type="entry name" value="Disease_R_plants"/>
</dbReference>
<dbReference type="Pfam" id="PF23282">
    <property type="entry name" value="WHD_ROQ1"/>
    <property type="match status" value="1"/>
</dbReference>
<dbReference type="GO" id="GO:0042742">
    <property type="term" value="P:defense response to bacterium"/>
    <property type="evidence" value="ECO:0007669"/>
    <property type="project" value="EnsemblPlants"/>
</dbReference>
<evidence type="ECO:0000313" key="10">
    <source>
        <dbReference type="Proteomes" id="UP000030689"/>
    </source>
</evidence>
<dbReference type="InterPro" id="IPR032675">
    <property type="entry name" value="LRR_dom_sf"/>
</dbReference>
<dbReference type="Gene3D" id="1.10.8.430">
    <property type="entry name" value="Helical domain of apoptotic protease-activating factors"/>
    <property type="match status" value="1"/>
</dbReference>
<dbReference type="InterPro" id="IPR000157">
    <property type="entry name" value="TIR_dom"/>
</dbReference>
<dbReference type="GO" id="GO:0061809">
    <property type="term" value="F:NAD+ nucleosidase activity, cyclic ADP-ribose generating"/>
    <property type="evidence" value="ECO:0007669"/>
    <property type="project" value="UniProtKB-EC"/>
</dbReference>
<dbReference type="InterPro" id="IPR011713">
    <property type="entry name" value="Leu-rich_rpt_3"/>
</dbReference>
<dbReference type="OMA" id="WEIEECG"/>
<evidence type="ECO:0000256" key="6">
    <source>
        <dbReference type="ARBA" id="ARBA00023027"/>
    </source>
</evidence>
<proteinExistence type="predicted"/>
<sequence>MKCREDLGQTVMTIFYDVRKQRGDFGKAFRKTCIGRPEEVKQKWRQALASAANILGEDSRNWGNEADMIIKISKDVSDVLGFTPSKDFDEFVGIEAHVTEINSLLRLDLDEVRMIGIWGHAGIGKTTISRALYNKLFHNFQLSAIMDNIKLRYPRPCHDEYSAKLQLQKELLSQMINQKDMVVPHLGVAQQRLKDKKVLLVLDDVDGLVQLDAMAKGIRWFGLGSRIVVVTQDLKLLKAHGIEYIYKVDFPPSDEALEIFCMYAFGQKSPKVGFEDIARTVTNLAGKLPLGLRVMGSYLRRMSKLEWRKALPSILKFSYNSLDEEEQDLFLHIACVFNKETIEIVEDSLAKKFVDVRQGLQILADKSLIMSMNLGDIMMHNLLKQLGREIVRHEPGKQSICEPGKRQFLVDARDIRQVLTDDTVKFIRFHYQFGDHCDDILFLPQGLNNISRKLILLQWERFPLTCLPSKFNPELLVKINMRNSMLEKLWEGNEHIGNLKCMDLTYCANLKELPDFSTATKLQELRLRYCHSLVELPSSIGNATNLLDLDLAYCSRLVELPSSIGNLTNLKYLSLSGCVNLVKLPFSIGNLTSLKELWLSDCLSLLAIPFTIGYITNLKELYACRCSRLVRLPSSIRNLTNLRKLFLSDCTSLVEFPSFIGNLTSIKNLYMSGWSRLVKLPCMGNATNLQSLCLNYCTGLVELPSSIGNAINLQVLSLDGCSSLLQLPSSVGNITSLRQLHLKRCTSLVELPSFVGNACNLEILYLDNCSSLVELPSSIWNATNLSHLSACDCSSLQCRQLVSHPMLPDSFSSLDEENRESLVERLDCSFHNPEIILNFASCFKINKETSDLIFQTWTCTNVVLPGQQVPGYFTYRGTGDSLTVKLNQRYLPTSLRFKACLLLVECDSKLMQGTSGIMDKPNRHIVTHVPNRYIRRPLSGENLYTFEVELELTSSEFVLEFRVNLYNKCEIIECGLLQLL</sequence>
<keyword evidence="6" id="KW-0520">NAD</keyword>
<gene>
    <name evidence="9" type="ORF">EUTSA_v10000759mg</name>
</gene>